<evidence type="ECO:0008006" key="3">
    <source>
        <dbReference type="Google" id="ProtNLM"/>
    </source>
</evidence>
<sequence length="546" mass="59631">MNKISIFLISILLLVGCDSVEPEMEPTWPIAETKDFNVSLNLPENTSLKLSELTVSSLFTNENQLANGEGSVELFDDNAMELVYATNPEGDIVLMNIVNPMTTEEVILDSKTTAQSLAMIHPWVMNLSVEARQEAFDEIALLPEFNAYHDLIVQGINSGEINPLASDVIVEAIGDFQHSLLSRIEVEIAPLVMEIDNDAVNLTNKSSSMAYSLQLYDENNKEFGDPYLVDGVNKEILSWGTIGNFVTGNFDLFTPQEIKFQVPSAAQVYTLKADSWAGDAAWRNGANISSSIVGIVSTTLGKLMKNSECAISIGSFFYGHAGTVLQQMTQNELSTSQGMGQLISIIGNTSNSLHGVINSCPGNYSIGSQAFNQAIKALSLVGNLENGVLLFFNAVDISQYDSQIDFCFEKSEDDIIDCSNKMTGTWGFEFMNSACSAKGTITFEEDGSITIENPLSIDGFNEGEVTSFYDFNGETLTINYERDYDLCAAPPGSPDFVDVIEHLTIQVEVDEDDGFQGTYTYAYSGDGIKTCNIQTPNCNGEIVVFK</sequence>
<keyword evidence="2" id="KW-1185">Reference proteome</keyword>
<evidence type="ECO:0000313" key="2">
    <source>
        <dbReference type="Proteomes" id="UP000001635"/>
    </source>
</evidence>
<dbReference type="Proteomes" id="UP000001635">
    <property type="component" value="Chromosome"/>
</dbReference>
<dbReference type="PROSITE" id="PS51257">
    <property type="entry name" value="PROKAR_LIPOPROTEIN"/>
    <property type="match status" value="1"/>
</dbReference>
<dbReference type="AlphaFoldDB" id="G0IZ57"/>
<evidence type="ECO:0000313" key="1">
    <source>
        <dbReference type="EMBL" id="AEL23836.1"/>
    </source>
</evidence>
<accession>G0IZ57</accession>
<dbReference type="RefSeq" id="WP_014018135.1">
    <property type="nucleotide sequence ID" value="NC_015914.1"/>
</dbReference>
<dbReference type="EMBL" id="CP002955">
    <property type="protein sequence ID" value="AEL23836.1"/>
    <property type="molecule type" value="Genomic_DNA"/>
</dbReference>
<name>G0IZ57_CYCMS</name>
<protein>
    <recommendedName>
        <fullName evidence="3">Lipoprotein</fullName>
    </recommendedName>
</protein>
<dbReference type="KEGG" id="cmr:Cycma_0051"/>
<organism evidence="1 2">
    <name type="scientific">Cyclobacterium marinum (strain ATCC 25205 / DSM 745 / LMG 13164 / NCIMB 1802)</name>
    <name type="common">Flectobacillus marinus</name>
    <dbReference type="NCBI Taxonomy" id="880070"/>
    <lineage>
        <taxon>Bacteria</taxon>
        <taxon>Pseudomonadati</taxon>
        <taxon>Bacteroidota</taxon>
        <taxon>Cytophagia</taxon>
        <taxon>Cytophagales</taxon>
        <taxon>Cyclobacteriaceae</taxon>
        <taxon>Cyclobacterium</taxon>
    </lineage>
</organism>
<gene>
    <name evidence="1" type="ordered locus">Cycma_0051</name>
</gene>
<dbReference type="HOGENOM" id="CLU_498499_0_0_10"/>
<reference evidence="2" key="1">
    <citation type="submission" date="2011-07" db="EMBL/GenBank/DDBJ databases">
        <title>The complete genome of Cyclobacterium marinum DSM 745.</title>
        <authorList>
            <person name="Lucas S."/>
            <person name="Han J."/>
            <person name="Lapidus A."/>
            <person name="Bruce D."/>
            <person name="Goodwin L."/>
            <person name="Pitluck S."/>
            <person name="Peters L."/>
            <person name="Kyrpides N."/>
            <person name="Mavromatis K."/>
            <person name="Ivanova N."/>
            <person name="Ovchinnikova G."/>
            <person name="Chertkov O."/>
            <person name="Detter J.C."/>
            <person name="Tapia R."/>
            <person name="Han C."/>
            <person name="Land M."/>
            <person name="Hauser L."/>
            <person name="Markowitz V."/>
            <person name="Cheng J.-F."/>
            <person name="Hugenholtz P."/>
            <person name="Woyke T."/>
            <person name="Wu D."/>
            <person name="Tindall B."/>
            <person name="Schuetze A."/>
            <person name="Brambilla E."/>
            <person name="Klenk H.-P."/>
            <person name="Eisen J.A."/>
        </authorList>
    </citation>
    <scope>NUCLEOTIDE SEQUENCE [LARGE SCALE GENOMIC DNA]</scope>
    <source>
        <strain evidence="2">ATCC 25205 / DSM 745 / LMG 13164 / NCIMB 1802</strain>
    </source>
</reference>
<dbReference type="OrthoDB" id="1447243at2"/>
<proteinExistence type="predicted"/>